<dbReference type="RefSeq" id="WP_072825595.1">
    <property type="nucleotide sequence ID" value="NZ_LT670849.1"/>
</dbReference>
<dbReference type="InterPro" id="IPR007318">
    <property type="entry name" value="Phopholipid_MeTrfase"/>
</dbReference>
<dbReference type="Gene3D" id="1.20.120.1630">
    <property type="match status" value="1"/>
</dbReference>
<feature type="transmembrane region" description="Helical" evidence="5">
    <location>
        <begin position="59"/>
        <end position="86"/>
    </location>
</feature>
<name>A0A1M7UXQ0_9BRAD</name>
<evidence type="ECO:0000256" key="3">
    <source>
        <dbReference type="ARBA" id="ARBA00022989"/>
    </source>
</evidence>
<evidence type="ECO:0000256" key="4">
    <source>
        <dbReference type="ARBA" id="ARBA00023136"/>
    </source>
</evidence>
<gene>
    <name evidence="6" type="ORF">SAMN05444170_7383</name>
</gene>
<feature type="transmembrane region" description="Helical" evidence="5">
    <location>
        <begin position="179"/>
        <end position="202"/>
    </location>
</feature>
<proteinExistence type="predicted"/>
<evidence type="ECO:0000256" key="1">
    <source>
        <dbReference type="ARBA" id="ARBA00004127"/>
    </source>
</evidence>
<feature type="transmembrane region" description="Helical" evidence="5">
    <location>
        <begin position="124"/>
        <end position="149"/>
    </location>
</feature>
<feature type="transmembrane region" description="Helical" evidence="5">
    <location>
        <begin position="98"/>
        <end position="118"/>
    </location>
</feature>
<keyword evidence="6" id="KW-0489">Methyltransferase</keyword>
<dbReference type="GO" id="GO:0032259">
    <property type="term" value="P:methylation"/>
    <property type="evidence" value="ECO:0007669"/>
    <property type="project" value="UniProtKB-KW"/>
</dbReference>
<keyword evidence="7" id="KW-1185">Reference proteome</keyword>
<accession>A0A1M7UXQ0</accession>
<keyword evidence="2 5" id="KW-0812">Transmembrane</keyword>
<keyword evidence="3 5" id="KW-1133">Transmembrane helix</keyword>
<sequence>MAIATMTMRVKALRRTKFYDLVAAGPLIAWYLFCAANMLPSLGDQLALIKLFIRTDSSVLPATLVLSTISHISTLVFFVVLVVMFAVRHVSQSDARGFYPRFAAVAGTSLSVGFVLLPQQELSYALYVVSLLLIIAGTGFAIYAVLVLGRSISILPEARRLVARGPYALVRHPLYLGELVALTGVALQYMSVSALLLLALVWSFQLQRMKYEEQVLFQTFPGYGDYMAGTARLLPGIY</sequence>
<evidence type="ECO:0000256" key="5">
    <source>
        <dbReference type="SAM" id="Phobius"/>
    </source>
</evidence>
<dbReference type="AlphaFoldDB" id="A0A1M7UXQ0"/>
<dbReference type="EMBL" id="LT670849">
    <property type="protein sequence ID" value="SHN87811.1"/>
    <property type="molecule type" value="Genomic_DNA"/>
</dbReference>
<evidence type="ECO:0000256" key="2">
    <source>
        <dbReference type="ARBA" id="ARBA00022692"/>
    </source>
</evidence>
<evidence type="ECO:0000313" key="6">
    <source>
        <dbReference type="EMBL" id="SHN87811.1"/>
    </source>
</evidence>
<dbReference type="PANTHER" id="PTHR43847">
    <property type="entry name" value="BLL3993 PROTEIN"/>
    <property type="match status" value="1"/>
</dbReference>
<keyword evidence="4 5" id="KW-0472">Membrane</keyword>
<dbReference type="InterPro" id="IPR052527">
    <property type="entry name" value="Metal_cation-efflux_comp"/>
</dbReference>
<evidence type="ECO:0000313" key="7">
    <source>
        <dbReference type="Proteomes" id="UP000184096"/>
    </source>
</evidence>
<dbReference type="Pfam" id="PF04191">
    <property type="entry name" value="PEMT"/>
    <property type="match status" value="1"/>
</dbReference>
<organism evidence="6 7">
    <name type="scientific">Bradyrhizobium erythrophlei</name>
    <dbReference type="NCBI Taxonomy" id="1437360"/>
    <lineage>
        <taxon>Bacteria</taxon>
        <taxon>Pseudomonadati</taxon>
        <taxon>Pseudomonadota</taxon>
        <taxon>Alphaproteobacteria</taxon>
        <taxon>Hyphomicrobiales</taxon>
        <taxon>Nitrobacteraceae</taxon>
        <taxon>Bradyrhizobium</taxon>
    </lineage>
</organism>
<feature type="transmembrane region" description="Helical" evidence="5">
    <location>
        <begin position="21"/>
        <end position="39"/>
    </location>
</feature>
<dbReference type="PANTHER" id="PTHR43847:SF1">
    <property type="entry name" value="BLL3993 PROTEIN"/>
    <property type="match status" value="1"/>
</dbReference>
<protein>
    <submittedName>
        <fullName evidence="6">Protein-S-isoprenylcysteine O-methyltransferase Ste14</fullName>
    </submittedName>
</protein>
<dbReference type="Proteomes" id="UP000184096">
    <property type="component" value="Chromosome I"/>
</dbReference>
<comment type="subcellular location">
    <subcellularLocation>
        <location evidence="1">Endomembrane system</location>
        <topology evidence="1">Multi-pass membrane protein</topology>
    </subcellularLocation>
</comment>
<keyword evidence="6" id="KW-0808">Transferase</keyword>
<dbReference type="GO" id="GO:0012505">
    <property type="term" value="C:endomembrane system"/>
    <property type="evidence" value="ECO:0007669"/>
    <property type="project" value="UniProtKB-SubCell"/>
</dbReference>
<dbReference type="GO" id="GO:0008168">
    <property type="term" value="F:methyltransferase activity"/>
    <property type="evidence" value="ECO:0007669"/>
    <property type="project" value="UniProtKB-KW"/>
</dbReference>
<reference evidence="7" key="1">
    <citation type="submission" date="2016-11" db="EMBL/GenBank/DDBJ databases">
        <authorList>
            <person name="Varghese N."/>
            <person name="Submissions S."/>
        </authorList>
    </citation>
    <scope>NUCLEOTIDE SEQUENCE [LARGE SCALE GENOMIC DNA]</scope>
    <source>
        <strain evidence="7">GAS401</strain>
    </source>
</reference>